<evidence type="ECO:0000313" key="3">
    <source>
        <dbReference type="EMBL" id="AJE81084.1"/>
    </source>
</evidence>
<dbReference type="PANTHER" id="PTHR30328">
    <property type="entry name" value="TRANSCRIPTIONAL REPRESSOR"/>
    <property type="match status" value="1"/>
</dbReference>
<dbReference type="Gene3D" id="1.10.357.10">
    <property type="entry name" value="Tetracycline Repressor, domain 2"/>
    <property type="match status" value="1"/>
</dbReference>
<name>A0A0B5EI09_STRA4</name>
<keyword evidence="4" id="KW-1185">Reference proteome</keyword>
<sequence length="206" mass="23211">MMPKEEQANRTFTQNARRTQIIQAAIETLAEIGYQKTSFNQISKRANLRSTGMISYHFSGKPELYSEVAATVLAMAEETTGSRMEREETFRGRLRAYIEANFEFLARYPAHTQALAQILMMECGRDLTRSQTLARSVLSVERLSLLLEQGRSAGEFGAFDALTMALAIRGALDGVLRRYLKNVDLDLERCAAELTAAFDQCTRPRQ</sequence>
<dbReference type="GO" id="GO:0006355">
    <property type="term" value="P:regulation of DNA-templated transcription"/>
    <property type="evidence" value="ECO:0007669"/>
    <property type="project" value="UniProtKB-ARBA"/>
</dbReference>
<dbReference type="InterPro" id="IPR009057">
    <property type="entry name" value="Homeodomain-like_sf"/>
</dbReference>
<feature type="domain" description="HTH tetR-type" evidence="2">
    <location>
        <begin position="21"/>
        <end position="68"/>
    </location>
</feature>
<dbReference type="SUPFAM" id="SSF46689">
    <property type="entry name" value="Homeodomain-like"/>
    <property type="match status" value="1"/>
</dbReference>
<reference evidence="3 4" key="1">
    <citation type="submission" date="2015-01" db="EMBL/GenBank/DDBJ databases">
        <title>Enhanced salinomycin production by adjusting the supply of polyketide extender units in Streptomyce albus DSM 41398.</title>
        <authorList>
            <person name="Lu C."/>
        </authorList>
    </citation>
    <scope>NUCLEOTIDE SEQUENCE [LARGE SCALE GENOMIC DNA]</scope>
    <source>
        <strain evidence="4">ATCC 21838 / DSM 41398 / FERM P-419 / JCM 4703 / NBRC 107858</strain>
    </source>
</reference>
<dbReference type="InterPro" id="IPR050109">
    <property type="entry name" value="HTH-type_TetR-like_transc_reg"/>
</dbReference>
<evidence type="ECO:0000313" key="4">
    <source>
        <dbReference type="Proteomes" id="UP000031523"/>
    </source>
</evidence>
<dbReference type="PANTHER" id="PTHR30328:SF54">
    <property type="entry name" value="HTH-TYPE TRANSCRIPTIONAL REPRESSOR SCO4008"/>
    <property type="match status" value="1"/>
</dbReference>
<dbReference type="GO" id="GO:0003677">
    <property type="term" value="F:DNA binding"/>
    <property type="evidence" value="ECO:0007669"/>
    <property type="project" value="UniProtKB-KW"/>
</dbReference>
<dbReference type="EMBL" id="CP010519">
    <property type="protein sequence ID" value="AJE81084.1"/>
    <property type="molecule type" value="Genomic_DNA"/>
</dbReference>
<dbReference type="KEGG" id="sals:SLNWT_0708"/>
<evidence type="ECO:0000256" key="1">
    <source>
        <dbReference type="ARBA" id="ARBA00023125"/>
    </source>
</evidence>
<evidence type="ECO:0000259" key="2">
    <source>
        <dbReference type="Pfam" id="PF00440"/>
    </source>
</evidence>
<dbReference type="Gene3D" id="1.10.10.60">
    <property type="entry name" value="Homeodomain-like"/>
    <property type="match status" value="1"/>
</dbReference>
<dbReference type="Proteomes" id="UP000031523">
    <property type="component" value="Chromosome"/>
</dbReference>
<dbReference type="SUPFAM" id="SSF48498">
    <property type="entry name" value="Tetracyclin repressor-like, C-terminal domain"/>
    <property type="match status" value="1"/>
</dbReference>
<dbReference type="AlphaFoldDB" id="A0A0B5EI09"/>
<keyword evidence="1" id="KW-0238">DNA-binding</keyword>
<dbReference type="InterPro" id="IPR001647">
    <property type="entry name" value="HTH_TetR"/>
</dbReference>
<dbReference type="InterPro" id="IPR036271">
    <property type="entry name" value="Tet_transcr_reg_TetR-rel_C_sf"/>
</dbReference>
<gene>
    <name evidence="3" type="ORF">SLNWT_0708</name>
</gene>
<dbReference type="Pfam" id="PF00440">
    <property type="entry name" value="TetR_N"/>
    <property type="match status" value="1"/>
</dbReference>
<accession>A0A0B5EI09</accession>
<organism evidence="3 4">
    <name type="scientific">Streptomyces albus (strain ATCC 21838 / DSM 41398 / FERM P-419 / JCM 4703 / NBRC 107858)</name>
    <dbReference type="NCBI Taxonomy" id="1081613"/>
    <lineage>
        <taxon>Bacteria</taxon>
        <taxon>Bacillati</taxon>
        <taxon>Actinomycetota</taxon>
        <taxon>Actinomycetes</taxon>
        <taxon>Kitasatosporales</taxon>
        <taxon>Streptomycetaceae</taxon>
        <taxon>Streptomyces</taxon>
    </lineage>
</organism>
<protein>
    <submittedName>
        <fullName evidence="3">Regulator</fullName>
    </submittedName>
</protein>
<proteinExistence type="predicted"/>